<keyword evidence="3" id="KW-1185">Reference proteome</keyword>
<dbReference type="Proteomes" id="UP000008812">
    <property type="component" value="Chromosome"/>
</dbReference>
<organism evidence="2 3">
    <name type="scientific">Metamycoplasma arthritidis (strain 158L3-1)</name>
    <name type="common">Mycoplasma arthritidis</name>
    <dbReference type="NCBI Taxonomy" id="243272"/>
    <lineage>
        <taxon>Bacteria</taxon>
        <taxon>Bacillati</taxon>
        <taxon>Mycoplasmatota</taxon>
        <taxon>Mycoplasmoidales</taxon>
        <taxon>Metamycoplasmataceae</taxon>
        <taxon>Metamycoplasma</taxon>
    </lineage>
</organism>
<proteinExistence type="predicted"/>
<gene>
    <name evidence="2" type="ordered locus">MARTH_orf328</name>
</gene>
<dbReference type="HOGENOM" id="CLU_048251_3_0_14"/>
<dbReference type="InterPro" id="IPR043168">
    <property type="entry name" value="DegV_C"/>
</dbReference>
<dbReference type="PROSITE" id="PS51482">
    <property type="entry name" value="DEGV"/>
    <property type="match status" value="1"/>
</dbReference>
<dbReference type="InterPro" id="IPR003797">
    <property type="entry name" value="DegV"/>
</dbReference>
<dbReference type="SUPFAM" id="SSF82549">
    <property type="entry name" value="DAK1/DegV-like"/>
    <property type="match status" value="1"/>
</dbReference>
<dbReference type="Gene3D" id="3.40.50.10170">
    <property type="match status" value="1"/>
</dbReference>
<protein>
    <submittedName>
        <fullName evidence="2">Hypothetical DegV family transmembrane protein</fullName>
    </submittedName>
</protein>
<name>B3PMF9_META1</name>
<evidence type="ECO:0000313" key="2">
    <source>
        <dbReference type="EMBL" id="ACF07211.1"/>
    </source>
</evidence>
<evidence type="ECO:0000256" key="1">
    <source>
        <dbReference type="ARBA" id="ARBA00023121"/>
    </source>
</evidence>
<sequence length="295" mass="33168">MKIKFIIDSSSGLSQQEARMFGWELMPLQSDIDGKTYQNGVNMDVEEYSKIWRANKKVAASTSMTPLGLADQIVNEFINDYDMVVIYPISKHLSSQFQMLENFYKDNPKVYVVPSNKISFLMVFDLLVAEDALKKGESFEKIKEIFAQPNMTPLLIPEFNDALVRGGRLSKTAAAVAKLLKIVPIIKFENGVLEKAGIGRVFLKTIYKSMKTMFEEYQAKADTENNYVPIIIHAASDKIDEVVTNFKEITQMDKVYVSKLSNDVAIHTGIGAIVFCIAKLPAHLVSEFAKVSEIK</sequence>
<dbReference type="PANTHER" id="PTHR33434">
    <property type="entry name" value="DEGV DOMAIN-CONTAINING PROTEIN DR_1986-RELATED"/>
    <property type="match status" value="1"/>
</dbReference>
<dbReference type="AlphaFoldDB" id="B3PMF9"/>
<dbReference type="Gene3D" id="3.30.1180.10">
    <property type="match status" value="1"/>
</dbReference>
<dbReference type="RefSeq" id="WP_012498168.1">
    <property type="nucleotide sequence ID" value="NC_011025.1"/>
</dbReference>
<keyword evidence="1" id="KW-0446">Lipid-binding</keyword>
<keyword evidence="2" id="KW-0812">Transmembrane</keyword>
<dbReference type="KEGG" id="mat:MARTH_orf328"/>
<dbReference type="Pfam" id="PF02645">
    <property type="entry name" value="DegV"/>
    <property type="match status" value="1"/>
</dbReference>
<accession>B3PMF9</accession>
<dbReference type="eggNOG" id="COG1307">
    <property type="taxonomic scope" value="Bacteria"/>
</dbReference>
<dbReference type="NCBIfam" id="TIGR00762">
    <property type="entry name" value="DegV"/>
    <property type="match status" value="1"/>
</dbReference>
<reference evidence="2 3" key="1">
    <citation type="journal article" date="2008" name="Infect. Immun.">
        <title>Genome of Mycoplasma arthritidis.</title>
        <authorList>
            <person name="Dybvig K."/>
            <person name="Zuhua C."/>
            <person name="Lao P."/>
            <person name="Jordan D.S."/>
            <person name="French C.T."/>
            <person name="Tu A.H."/>
            <person name="Loraine A.E."/>
        </authorList>
    </citation>
    <scope>NUCLEOTIDE SEQUENCE [LARGE SCALE GENOMIC DNA]</scope>
    <source>
        <strain evidence="2 3">158L3-1</strain>
    </source>
</reference>
<dbReference type="EMBL" id="CP001047">
    <property type="protein sequence ID" value="ACF07211.1"/>
    <property type="molecule type" value="Genomic_DNA"/>
</dbReference>
<dbReference type="STRING" id="243272.MARTH_orf328"/>
<keyword evidence="2" id="KW-0472">Membrane</keyword>
<dbReference type="PANTHER" id="PTHR33434:SF2">
    <property type="entry name" value="FATTY ACID-BINDING PROTEIN TM_1468"/>
    <property type="match status" value="1"/>
</dbReference>
<dbReference type="InterPro" id="IPR050270">
    <property type="entry name" value="DegV_domain_contain"/>
</dbReference>
<evidence type="ECO:0000313" key="3">
    <source>
        <dbReference type="Proteomes" id="UP000008812"/>
    </source>
</evidence>
<dbReference type="GO" id="GO:0008289">
    <property type="term" value="F:lipid binding"/>
    <property type="evidence" value="ECO:0007669"/>
    <property type="project" value="UniProtKB-KW"/>
</dbReference>